<dbReference type="EMBL" id="JAAGWE010000020">
    <property type="protein sequence ID" value="NEM06998.1"/>
    <property type="molecule type" value="Genomic_DNA"/>
</dbReference>
<proteinExistence type="predicted"/>
<gene>
    <name evidence="2" type="ORF">GCU54_13375</name>
</gene>
<comment type="caution">
    <text evidence="2">The sequence shown here is derived from an EMBL/GenBank/DDBJ whole genome shotgun (WGS) entry which is preliminary data.</text>
</comment>
<evidence type="ECO:0000313" key="2">
    <source>
        <dbReference type="EMBL" id="NEM06998.1"/>
    </source>
</evidence>
<evidence type="ECO:0000256" key="1">
    <source>
        <dbReference type="SAM" id="MobiDB-lite"/>
    </source>
</evidence>
<evidence type="ECO:0000313" key="3">
    <source>
        <dbReference type="Proteomes" id="UP000471126"/>
    </source>
</evidence>
<reference evidence="2 3" key="1">
    <citation type="submission" date="2019-12" db="EMBL/GenBank/DDBJ databases">
        <title>WGS of CPCC 203550 I12A-02606.</title>
        <authorList>
            <person name="Jiang Z."/>
        </authorList>
    </citation>
    <scope>NUCLEOTIDE SEQUENCE [LARGE SCALE GENOMIC DNA]</scope>
    <source>
        <strain evidence="2 3">I12A-02606</strain>
    </source>
</reference>
<accession>A0A6P0GI89</accession>
<dbReference type="RefSeq" id="WP_163477119.1">
    <property type="nucleotide sequence ID" value="NZ_JAAGWE010000020.1"/>
</dbReference>
<dbReference type="AlphaFoldDB" id="A0A6P0GI89"/>
<sequence>MQDGTLTVIVGHGLGAAAAGLDGHGAGTHDDVGGGGQPIAAGGRVDRAARAVAGGVGGGPGGGPGGSRGSGG</sequence>
<feature type="compositionally biased region" description="Gly residues" evidence="1">
    <location>
        <begin position="54"/>
        <end position="72"/>
    </location>
</feature>
<feature type="region of interest" description="Disordered" evidence="1">
    <location>
        <begin position="21"/>
        <end position="72"/>
    </location>
</feature>
<name>A0A6P0GI89_9ACTN</name>
<dbReference type="Proteomes" id="UP000471126">
    <property type="component" value="Unassembled WGS sequence"/>
</dbReference>
<protein>
    <submittedName>
        <fullName evidence="2">Uncharacterized protein</fullName>
    </submittedName>
</protein>
<organism evidence="2 3">
    <name type="scientific">Geodermatophilus normandii</name>
    <dbReference type="NCBI Taxonomy" id="1137989"/>
    <lineage>
        <taxon>Bacteria</taxon>
        <taxon>Bacillati</taxon>
        <taxon>Actinomycetota</taxon>
        <taxon>Actinomycetes</taxon>
        <taxon>Geodermatophilales</taxon>
        <taxon>Geodermatophilaceae</taxon>
        <taxon>Geodermatophilus</taxon>
    </lineage>
</organism>